<accession>A0A1V4K741</accession>
<keyword evidence="2" id="KW-1185">Reference proteome</keyword>
<evidence type="ECO:0000313" key="2">
    <source>
        <dbReference type="Proteomes" id="UP000190648"/>
    </source>
</evidence>
<name>A0A1V4K741_PATFA</name>
<reference evidence="1 2" key="1">
    <citation type="submission" date="2016-02" db="EMBL/GenBank/DDBJ databases">
        <title>Band-tailed pigeon sequencing and assembly.</title>
        <authorList>
            <person name="Soares A.E."/>
            <person name="Novak B.J."/>
            <person name="Rice E.S."/>
            <person name="O'Connell B."/>
            <person name="Chang D."/>
            <person name="Weber S."/>
            <person name="Shapiro B."/>
        </authorList>
    </citation>
    <scope>NUCLEOTIDE SEQUENCE [LARGE SCALE GENOMIC DNA]</scope>
    <source>
        <strain evidence="1">BTP2013</strain>
        <tissue evidence="1">Blood</tissue>
    </source>
</reference>
<protein>
    <submittedName>
        <fullName evidence="1">Uncharacterized protein</fullName>
    </submittedName>
</protein>
<evidence type="ECO:0000313" key="1">
    <source>
        <dbReference type="EMBL" id="OPJ80183.1"/>
    </source>
</evidence>
<proteinExistence type="predicted"/>
<dbReference type="EMBL" id="LSYS01004331">
    <property type="protein sequence ID" value="OPJ80183.1"/>
    <property type="molecule type" value="Genomic_DNA"/>
</dbReference>
<dbReference type="AlphaFoldDB" id="A0A1V4K741"/>
<dbReference type="Proteomes" id="UP000190648">
    <property type="component" value="Unassembled WGS sequence"/>
</dbReference>
<gene>
    <name evidence="1" type="ORF">AV530_002566</name>
</gene>
<comment type="caution">
    <text evidence="1">The sequence shown here is derived from an EMBL/GenBank/DDBJ whole genome shotgun (WGS) entry which is preliminary data.</text>
</comment>
<sequence length="130" mass="14798">MSLMRGVIDSCQNANTRLNGLCSRGNYAINEQKLYYANAYGVILIATCSMEAEGYFHHFLWIYASAGGRVILMREAGAMMHFLQVATEGGSASTFAVVWDWLALHCSEAPPRFYFRDYKFIEMKHDIYCK</sequence>
<organism evidence="1 2">
    <name type="scientific">Patagioenas fasciata monilis</name>
    <dbReference type="NCBI Taxonomy" id="372326"/>
    <lineage>
        <taxon>Eukaryota</taxon>
        <taxon>Metazoa</taxon>
        <taxon>Chordata</taxon>
        <taxon>Craniata</taxon>
        <taxon>Vertebrata</taxon>
        <taxon>Euteleostomi</taxon>
        <taxon>Archelosauria</taxon>
        <taxon>Archosauria</taxon>
        <taxon>Dinosauria</taxon>
        <taxon>Saurischia</taxon>
        <taxon>Theropoda</taxon>
        <taxon>Coelurosauria</taxon>
        <taxon>Aves</taxon>
        <taxon>Neognathae</taxon>
        <taxon>Neoaves</taxon>
        <taxon>Columbimorphae</taxon>
        <taxon>Columbiformes</taxon>
        <taxon>Columbidae</taxon>
        <taxon>Patagioenas</taxon>
    </lineage>
</organism>